<evidence type="ECO:0000313" key="7">
    <source>
        <dbReference type="EMBL" id="GAA1532325.1"/>
    </source>
</evidence>
<feature type="transmembrane region" description="Helical" evidence="6">
    <location>
        <begin position="471"/>
        <end position="489"/>
    </location>
</feature>
<comment type="similarity">
    <text evidence="4">Belongs to the heat shock protein 70 family.</text>
</comment>
<accession>A0ABN2B3J9</accession>
<organism evidence="7 8">
    <name type="scientific">Dactylosporangium maewongense</name>
    <dbReference type="NCBI Taxonomy" id="634393"/>
    <lineage>
        <taxon>Bacteria</taxon>
        <taxon>Bacillati</taxon>
        <taxon>Actinomycetota</taxon>
        <taxon>Actinomycetes</taxon>
        <taxon>Micromonosporales</taxon>
        <taxon>Micromonosporaceae</taxon>
        <taxon>Dactylosporangium</taxon>
    </lineage>
</organism>
<dbReference type="PANTHER" id="PTHR19375">
    <property type="entry name" value="HEAT SHOCK PROTEIN 70KDA"/>
    <property type="match status" value="1"/>
</dbReference>
<evidence type="ECO:0000256" key="4">
    <source>
        <dbReference type="RuleBase" id="RU003322"/>
    </source>
</evidence>
<reference evidence="7 8" key="1">
    <citation type="journal article" date="2019" name="Int. J. Syst. Evol. Microbiol.">
        <title>The Global Catalogue of Microorganisms (GCM) 10K type strain sequencing project: providing services to taxonomists for standard genome sequencing and annotation.</title>
        <authorList>
            <consortium name="The Broad Institute Genomics Platform"/>
            <consortium name="The Broad Institute Genome Sequencing Center for Infectious Disease"/>
            <person name="Wu L."/>
            <person name="Ma J."/>
        </authorList>
    </citation>
    <scope>NUCLEOTIDE SEQUENCE [LARGE SCALE GENOMIC DNA]</scope>
    <source>
        <strain evidence="7 8">JCM 15933</strain>
    </source>
</reference>
<keyword evidence="1 4" id="KW-0547">Nucleotide-binding</keyword>
<keyword evidence="6" id="KW-0472">Membrane</keyword>
<keyword evidence="6" id="KW-0812">Transmembrane</keyword>
<keyword evidence="8" id="KW-1185">Reference proteome</keyword>
<evidence type="ECO:0000256" key="1">
    <source>
        <dbReference type="ARBA" id="ARBA00022741"/>
    </source>
</evidence>
<dbReference type="Gene3D" id="3.90.640.10">
    <property type="entry name" value="Actin, Chain A, domain 4"/>
    <property type="match status" value="1"/>
</dbReference>
<name>A0ABN2B3J9_9ACTN</name>
<keyword evidence="2 4" id="KW-0067">ATP-binding</keyword>
<evidence type="ECO:0000313" key="8">
    <source>
        <dbReference type="Proteomes" id="UP001501470"/>
    </source>
</evidence>
<feature type="compositionally biased region" description="Pro residues" evidence="5">
    <location>
        <begin position="434"/>
        <end position="447"/>
    </location>
</feature>
<dbReference type="Gene3D" id="3.30.420.40">
    <property type="match status" value="2"/>
</dbReference>
<dbReference type="Proteomes" id="UP001501470">
    <property type="component" value="Unassembled WGS sequence"/>
</dbReference>
<evidence type="ECO:0000256" key="2">
    <source>
        <dbReference type="ARBA" id="ARBA00022840"/>
    </source>
</evidence>
<dbReference type="RefSeq" id="WP_344505378.1">
    <property type="nucleotide sequence ID" value="NZ_BAAAQD010000012.1"/>
</dbReference>
<dbReference type="InterPro" id="IPR013126">
    <property type="entry name" value="Hsp_70_fam"/>
</dbReference>
<dbReference type="Pfam" id="PF00012">
    <property type="entry name" value="HSP70"/>
    <property type="match status" value="1"/>
</dbReference>
<evidence type="ECO:0000256" key="6">
    <source>
        <dbReference type="SAM" id="Phobius"/>
    </source>
</evidence>
<evidence type="ECO:0008006" key="9">
    <source>
        <dbReference type="Google" id="ProtNLM"/>
    </source>
</evidence>
<keyword evidence="3" id="KW-0143">Chaperone</keyword>
<dbReference type="SUPFAM" id="SSF53067">
    <property type="entry name" value="Actin-like ATPase domain"/>
    <property type="match status" value="2"/>
</dbReference>
<keyword evidence="6" id="KW-1133">Transmembrane helix</keyword>
<gene>
    <name evidence="7" type="ORF">GCM10009827_057720</name>
</gene>
<dbReference type="InterPro" id="IPR043129">
    <property type="entry name" value="ATPase_NBD"/>
</dbReference>
<sequence length="550" mass="56754">MPDTALGIDYGTSSTVAVVRHTDGRIRPLLFDSSPLLPSAVFANSAGRLLVGRDAENSARLDPARYEPHPKRRIDELDVLLGDRGVPVPELISAVLTRVRAEALRTLGGPPATITMTCPATWGAARRQVLLDAAALAGLPVPALVAEPVAAATYFASVLGHAVAPGQCVVVYDLGAGTFDASVVQRTADGFRDLSCRGLDDVGGIDLDALVVAHARTVVASRAPELWQRLEAPSSAADLRHTTMLWTDAKHLREALSRESSASLFIPAADEEVLLTRQQFETAAEPLLRRTVDLALTTLKEARVRPEAVAGWFLVGGGTRTPLIATMLHRATGVAPTVLEEPQLVVAEGALHLASLTATAPPATFAAPSVAAAPVSAEPAPFAAPPITSAPVSASPISAPPVSAPPVVAPMQSTVPPPAPVVTAATAGPVDEPSWPPSAPIAAPVPPAPAPRPVPAASGPMAGVGTGTRELFGLVAAGFAVLVLLVGYLEASGNGFWLIGGGLLTAGLLWRGWRLRHPGPRGADWLAFSAAAAGALMLVVYTFIRISGMI</sequence>
<comment type="caution">
    <text evidence="7">The sequence shown here is derived from an EMBL/GenBank/DDBJ whole genome shotgun (WGS) entry which is preliminary data.</text>
</comment>
<dbReference type="PRINTS" id="PR00301">
    <property type="entry name" value="HEATSHOCK70"/>
</dbReference>
<proteinExistence type="inferred from homology"/>
<protein>
    <recommendedName>
        <fullName evidence="9">Hsp70 protein</fullName>
    </recommendedName>
</protein>
<evidence type="ECO:0000256" key="3">
    <source>
        <dbReference type="ARBA" id="ARBA00023186"/>
    </source>
</evidence>
<evidence type="ECO:0000256" key="5">
    <source>
        <dbReference type="SAM" id="MobiDB-lite"/>
    </source>
</evidence>
<feature type="region of interest" description="Disordered" evidence="5">
    <location>
        <begin position="424"/>
        <end position="447"/>
    </location>
</feature>
<feature type="transmembrane region" description="Helical" evidence="6">
    <location>
        <begin position="496"/>
        <end position="513"/>
    </location>
</feature>
<dbReference type="EMBL" id="BAAAQD010000012">
    <property type="protein sequence ID" value="GAA1532325.1"/>
    <property type="molecule type" value="Genomic_DNA"/>
</dbReference>
<feature type="transmembrane region" description="Helical" evidence="6">
    <location>
        <begin position="525"/>
        <end position="544"/>
    </location>
</feature>